<evidence type="ECO:0000313" key="1">
    <source>
        <dbReference type="EMBL" id="KAI3784111.1"/>
    </source>
</evidence>
<reference evidence="2" key="1">
    <citation type="journal article" date="2022" name="Mol. Ecol. Resour.">
        <title>The genomes of chicory, endive, great burdock and yacon provide insights into Asteraceae palaeo-polyploidization history and plant inulin production.</title>
        <authorList>
            <person name="Fan W."/>
            <person name="Wang S."/>
            <person name="Wang H."/>
            <person name="Wang A."/>
            <person name="Jiang F."/>
            <person name="Liu H."/>
            <person name="Zhao H."/>
            <person name="Xu D."/>
            <person name="Zhang Y."/>
        </authorList>
    </citation>
    <scope>NUCLEOTIDE SEQUENCE [LARGE SCALE GENOMIC DNA]</scope>
    <source>
        <strain evidence="2">cv. Yunnan</strain>
    </source>
</reference>
<comment type="caution">
    <text evidence="1">The sequence shown here is derived from an EMBL/GenBank/DDBJ whole genome shotgun (WGS) entry which is preliminary data.</text>
</comment>
<accession>A0ACB9GLZ9</accession>
<organism evidence="1 2">
    <name type="scientific">Smallanthus sonchifolius</name>
    <dbReference type="NCBI Taxonomy" id="185202"/>
    <lineage>
        <taxon>Eukaryota</taxon>
        <taxon>Viridiplantae</taxon>
        <taxon>Streptophyta</taxon>
        <taxon>Embryophyta</taxon>
        <taxon>Tracheophyta</taxon>
        <taxon>Spermatophyta</taxon>
        <taxon>Magnoliopsida</taxon>
        <taxon>eudicotyledons</taxon>
        <taxon>Gunneridae</taxon>
        <taxon>Pentapetalae</taxon>
        <taxon>asterids</taxon>
        <taxon>campanulids</taxon>
        <taxon>Asterales</taxon>
        <taxon>Asteraceae</taxon>
        <taxon>Asteroideae</taxon>
        <taxon>Heliantheae alliance</taxon>
        <taxon>Millerieae</taxon>
        <taxon>Smallanthus</taxon>
    </lineage>
</organism>
<protein>
    <submittedName>
        <fullName evidence="1">Uncharacterized protein</fullName>
    </submittedName>
</protein>
<proteinExistence type="predicted"/>
<evidence type="ECO:0000313" key="2">
    <source>
        <dbReference type="Proteomes" id="UP001056120"/>
    </source>
</evidence>
<reference evidence="1 2" key="2">
    <citation type="journal article" date="2022" name="Mol. Ecol. Resour.">
        <title>The genomes of chicory, endive, great burdock and yacon provide insights into Asteraceae paleo-polyploidization history and plant inulin production.</title>
        <authorList>
            <person name="Fan W."/>
            <person name="Wang S."/>
            <person name="Wang H."/>
            <person name="Wang A."/>
            <person name="Jiang F."/>
            <person name="Liu H."/>
            <person name="Zhao H."/>
            <person name="Xu D."/>
            <person name="Zhang Y."/>
        </authorList>
    </citation>
    <scope>NUCLEOTIDE SEQUENCE [LARGE SCALE GENOMIC DNA]</scope>
    <source>
        <strain evidence="2">cv. Yunnan</strain>
        <tissue evidence="1">Leaves</tissue>
    </source>
</reference>
<dbReference type="Proteomes" id="UP001056120">
    <property type="component" value="Linkage Group LG14"/>
</dbReference>
<sequence>MELSGASLETGNLYFVEIGVLVDCPHRISKHLSIEWKGRLLPVWIQETSSCWAPDFIIDSEITCSTPEKPTDITPVKSAILLGKVRNKTSVLGAESGGKAGPAFPTSSELGSNIQCNNDGMFPCNGSIRADSSPRLSSSPNNYRKSSKRKIVSVMSRENQTAVLTLEGKGNRGGGELVYTEI</sequence>
<name>A0ACB9GLZ9_9ASTR</name>
<gene>
    <name evidence="1" type="ORF">L1987_43203</name>
</gene>
<keyword evidence="2" id="KW-1185">Reference proteome</keyword>
<dbReference type="EMBL" id="CM042031">
    <property type="protein sequence ID" value="KAI3784111.1"/>
    <property type="molecule type" value="Genomic_DNA"/>
</dbReference>